<protein>
    <submittedName>
        <fullName evidence="1">Uncharacterized protein</fullName>
    </submittedName>
</protein>
<dbReference type="AlphaFoldDB" id="A0A6S7GU17"/>
<organism evidence="1 2">
    <name type="scientific">Paramuricea clavata</name>
    <name type="common">Red gorgonian</name>
    <name type="synonym">Violescent sea-whip</name>
    <dbReference type="NCBI Taxonomy" id="317549"/>
    <lineage>
        <taxon>Eukaryota</taxon>
        <taxon>Metazoa</taxon>
        <taxon>Cnidaria</taxon>
        <taxon>Anthozoa</taxon>
        <taxon>Octocorallia</taxon>
        <taxon>Malacalcyonacea</taxon>
        <taxon>Plexauridae</taxon>
        <taxon>Paramuricea</taxon>
    </lineage>
</organism>
<dbReference type="EMBL" id="CACRXK020002675">
    <property type="protein sequence ID" value="CAB3995498.1"/>
    <property type="molecule type" value="Genomic_DNA"/>
</dbReference>
<dbReference type="Proteomes" id="UP001152795">
    <property type="component" value="Unassembled WGS sequence"/>
</dbReference>
<comment type="caution">
    <text evidence="1">The sequence shown here is derived from an EMBL/GenBank/DDBJ whole genome shotgun (WGS) entry which is preliminary data.</text>
</comment>
<sequence length="267" mass="30965">MHLCAWFIMLLRVCLWFAVLVHSSVAVPKTYKNSLRNWIRQCNCSCLREIPGAKKHVWPQCITKEAFTMDKQGDLQNNSHLSTMPMKPHFLCQENLVKRKKLNNYVLLNLSCNGERLYVIYKQRPTRFSGALRNTSTLGTDRVPTTLPTKQAETKQGKSESPNRLVIALSGIGLGLMVAIIICWTWIRCRRRRLKKKADEKLDEKEQNLEFGEIDEEEDSAPYRIVDLQTNISCDASGYTFLEARKQDEEQPYMKLQPKCRRVQNKV</sequence>
<name>A0A6S7GU17_PARCT</name>
<reference evidence="1" key="1">
    <citation type="submission" date="2020-04" db="EMBL/GenBank/DDBJ databases">
        <authorList>
            <person name="Alioto T."/>
            <person name="Alioto T."/>
            <person name="Gomez Garrido J."/>
        </authorList>
    </citation>
    <scope>NUCLEOTIDE SEQUENCE</scope>
    <source>
        <strain evidence="1">A484AB</strain>
    </source>
</reference>
<evidence type="ECO:0000313" key="2">
    <source>
        <dbReference type="Proteomes" id="UP001152795"/>
    </source>
</evidence>
<proteinExistence type="predicted"/>
<gene>
    <name evidence="1" type="ORF">PACLA_8A017869</name>
</gene>
<dbReference type="OrthoDB" id="6011626at2759"/>
<keyword evidence="2" id="KW-1185">Reference proteome</keyword>
<evidence type="ECO:0000313" key="1">
    <source>
        <dbReference type="EMBL" id="CAB3995498.1"/>
    </source>
</evidence>
<accession>A0A6S7GU17</accession>